<dbReference type="GO" id="GO:0016301">
    <property type="term" value="F:kinase activity"/>
    <property type="evidence" value="ECO:0007669"/>
    <property type="project" value="TreeGrafter"/>
</dbReference>
<evidence type="ECO:0008006" key="5">
    <source>
        <dbReference type="Google" id="ProtNLM"/>
    </source>
</evidence>
<protein>
    <recommendedName>
        <fullName evidence="5">AAA+ ATPase domain-containing protein</fullName>
    </recommendedName>
</protein>
<keyword evidence="1" id="KW-0175">Coiled coil</keyword>
<proteinExistence type="predicted"/>
<evidence type="ECO:0000313" key="4">
    <source>
        <dbReference type="Proteomes" id="UP000794436"/>
    </source>
</evidence>
<accession>A0A8K1CJ24</accession>
<dbReference type="OrthoDB" id="9972657at2759"/>
<gene>
    <name evidence="3" type="ORF">Poli38472_002309</name>
</gene>
<sequence>MMELVAALYAFVRVLIAAYGALYLVVHVVVPCAKTAGRFLCYELPEEVNKWQRHWAQEDELQRLETRLAVLKKRKEKSKKRRSTDEEVLTDFMSAEETQPVQPVQGNLDVHETAPQEEPILDEVEEVPAESVSERRNRLSDEENVSENEPVAKKRSIKRPTQYRRQPLSKLSSNAPESRSTDEKLRKRNAAKSSRPYDIAGETVVEKQASRVLSLGNIFEEAEEENYAPFRRMTKRTTVVLVCGLPGAGKTTLVRRFIEAQADDPDTSVCYETICFDELFLNAYDAAAPFDPAQWKAVQQKMTAMITTQVTDESAETESYRPSRLVLLVDDNFPYRSQRKRFFQIAKAAKCGFGIVHLETPVSTCRSRNRSRVGLARVPDDAFERMVQCFEPPGAASVTHEMNTVVMGSDDVEELRRSLAVLAAQAEEIHQNIEKAAQHEARRYQQKQEDLKATKENLVHGVDVAVRQWISCVMQGRDGDFAIQTHSKAQVAKWLNDRRKSLLASVRAGEIPDSGTMEQGGVASIVEQFQRTLLLEFKEKSNNS</sequence>
<dbReference type="Proteomes" id="UP000794436">
    <property type="component" value="Unassembled WGS sequence"/>
</dbReference>
<dbReference type="AlphaFoldDB" id="A0A8K1CJ24"/>
<feature type="region of interest" description="Disordered" evidence="2">
    <location>
        <begin position="74"/>
        <end position="197"/>
    </location>
</feature>
<organism evidence="3 4">
    <name type="scientific">Pythium oligandrum</name>
    <name type="common">Mycoparasitic fungus</name>
    <dbReference type="NCBI Taxonomy" id="41045"/>
    <lineage>
        <taxon>Eukaryota</taxon>
        <taxon>Sar</taxon>
        <taxon>Stramenopiles</taxon>
        <taxon>Oomycota</taxon>
        <taxon>Peronosporomycetes</taxon>
        <taxon>Pythiales</taxon>
        <taxon>Pythiaceae</taxon>
        <taxon>Pythium</taxon>
    </lineage>
</organism>
<evidence type="ECO:0000313" key="3">
    <source>
        <dbReference type="EMBL" id="TMW63368.1"/>
    </source>
</evidence>
<dbReference type="Gene3D" id="3.40.50.300">
    <property type="entry name" value="P-loop containing nucleotide triphosphate hydrolases"/>
    <property type="match status" value="1"/>
</dbReference>
<name>A0A8K1CJ24_PYTOL</name>
<reference evidence="3" key="1">
    <citation type="submission" date="2019-03" db="EMBL/GenBank/DDBJ databases">
        <title>Long read genome sequence of the mycoparasitic Pythium oligandrum ATCC 38472 isolated from sugarbeet rhizosphere.</title>
        <authorList>
            <person name="Gaulin E."/>
        </authorList>
    </citation>
    <scope>NUCLEOTIDE SEQUENCE</scope>
    <source>
        <strain evidence="3">ATCC 38472_TT</strain>
    </source>
</reference>
<dbReference type="PANTHER" id="PTHR20873:SF0">
    <property type="entry name" value="L-SERYL-TRNA(SEC) KINASE"/>
    <property type="match status" value="1"/>
</dbReference>
<dbReference type="EMBL" id="SPLM01000072">
    <property type="protein sequence ID" value="TMW63368.1"/>
    <property type="molecule type" value="Genomic_DNA"/>
</dbReference>
<feature type="compositionally biased region" description="Polar residues" evidence="2">
    <location>
        <begin position="169"/>
        <end position="178"/>
    </location>
</feature>
<dbReference type="InterPro" id="IPR027417">
    <property type="entry name" value="P-loop_NTPase"/>
</dbReference>
<feature type="compositionally biased region" description="Basic residues" evidence="2">
    <location>
        <begin position="153"/>
        <end position="162"/>
    </location>
</feature>
<feature type="compositionally biased region" description="Polar residues" evidence="2">
    <location>
        <begin position="96"/>
        <end position="105"/>
    </location>
</feature>
<dbReference type="PANTHER" id="PTHR20873">
    <property type="entry name" value="L-SERYL-TRNA(SEC) KINASE"/>
    <property type="match status" value="1"/>
</dbReference>
<feature type="compositionally biased region" description="Acidic residues" evidence="2">
    <location>
        <begin position="119"/>
        <end position="128"/>
    </location>
</feature>
<feature type="compositionally biased region" description="Basic and acidic residues" evidence="2">
    <location>
        <begin position="132"/>
        <end position="141"/>
    </location>
</feature>
<evidence type="ECO:0000256" key="2">
    <source>
        <dbReference type="SAM" id="MobiDB-lite"/>
    </source>
</evidence>
<dbReference type="GO" id="GO:0000049">
    <property type="term" value="F:tRNA binding"/>
    <property type="evidence" value="ECO:0007669"/>
    <property type="project" value="TreeGrafter"/>
</dbReference>
<keyword evidence="4" id="KW-1185">Reference proteome</keyword>
<dbReference type="SUPFAM" id="SSF52540">
    <property type="entry name" value="P-loop containing nucleoside triphosphate hydrolases"/>
    <property type="match status" value="1"/>
</dbReference>
<feature type="coiled-coil region" evidence="1">
    <location>
        <begin position="412"/>
        <end position="457"/>
    </location>
</feature>
<dbReference type="Pfam" id="PF13671">
    <property type="entry name" value="AAA_33"/>
    <property type="match status" value="1"/>
</dbReference>
<evidence type="ECO:0000256" key="1">
    <source>
        <dbReference type="SAM" id="Coils"/>
    </source>
</evidence>
<dbReference type="InterPro" id="IPR052648">
    <property type="entry name" value="Ser-tRNA(Sec)_kinase"/>
</dbReference>
<comment type="caution">
    <text evidence="3">The sequence shown here is derived from an EMBL/GenBank/DDBJ whole genome shotgun (WGS) entry which is preliminary data.</text>
</comment>